<proteinExistence type="predicted"/>
<keyword evidence="1" id="KW-1133">Transmembrane helix</keyword>
<feature type="transmembrane region" description="Helical" evidence="1">
    <location>
        <begin position="6"/>
        <end position="23"/>
    </location>
</feature>
<dbReference type="OrthoDB" id="2454520at2"/>
<accession>A0A285NY29</accession>
<keyword evidence="1" id="KW-0812">Transmembrane</keyword>
<dbReference type="Proteomes" id="UP000219356">
    <property type="component" value="Unassembled WGS sequence"/>
</dbReference>
<dbReference type="Pfam" id="PF14147">
    <property type="entry name" value="Spore_YhaL"/>
    <property type="match status" value="1"/>
</dbReference>
<name>A0A285NY29_9BACI</name>
<protein>
    <submittedName>
        <fullName evidence="2">Sporulation protein YhaL</fullName>
    </submittedName>
</protein>
<keyword evidence="1" id="KW-0472">Membrane</keyword>
<organism evidence="2 3">
    <name type="scientific">Terribacillus aidingensis</name>
    <dbReference type="NCBI Taxonomy" id="586416"/>
    <lineage>
        <taxon>Bacteria</taxon>
        <taxon>Bacillati</taxon>
        <taxon>Bacillota</taxon>
        <taxon>Bacilli</taxon>
        <taxon>Bacillales</taxon>
        <taxon>Bacillaceae</taxon>
        <taxon>Terribacillus</taxon>
    </lineage>
</organism>
<dbReference type="AlphaFoldDB" id="A0A285NY29"/>
<dbReference type="InterPro" id="IPR025428">
    <property type="entry name" value="Spore_YhaL"/>
</dbReference>
<evidence type="ECO:0000313" key="2">
    <source>
        <dbReference type="EMBL" id="SNZ14394.1"/>
    </source>
</evidence>
<evidence type="ECO:0000256" key="1">
    <source>
        <dbReference type="SAM" id="Phobius"/>
    </source>
</evidence>
<dbReference type="EMBL" id="OBEK01000003">
    <property type="protein sequence ID" value="SNZ14394.1"/>
    <property type="molecule type" value="Genomic_DNA"/>
</dbReference>
<gene>
    <name evidence="2" type="ORF">SAMN05421503_2372</name>
</gene>
<evidence type="ECO:0000313" key="3">
    <source>
        <dbReference type="Proteomes" id="UP000219356"/>
    </source>
</evidence>
<dbReference type="STRING" id="586416.GZ22_04800"/>
<keyword evidence="3" id="KW-1185">Reference proteome</keyword>
<reference evidence="3" key="1">
    <citation type="submission" date="2017-09" db="EMBL/GenBank/DDBJ databases">
        <authorList>
            <person name="Varghese N."/>
            <person name="Submissions S."/>
        </authorList>
    </citation>
    <scope>NUCLEOTIDE SEQUENCE [LARGE SCALE GENOMIC DNA]</scope>
    <source>
        <strain evidence="3">CGMCC 1.8913</strain>
    </source>
</reference>
<dbReference type="RefSeq" id="WP_097042369.1">
    <property type="nucleotide sequence ID" value="NZ_OBEK01000003.1"/>
</dbReference>
<sequence length="68" mass="8314">MPDIPMWVMLVFLCMIGSGFMAFRTQRHDYQTEQQFIEREGNVYMERMEEERAKRNTQINAHEKDRNE</sequence>